<dbReference type="AlphaFoldDB" id="A0A165F0T7"/>
<feature type="region of interest" description="Disordered" evidence="1">
    <location>
        <begin position="54"/>
        <end position="107"/>
    </location>
</feature>
<evidence type="ECO:0000256" key="1">
    <source>
        <dbReference type="SAM" id="MobiDB-lite"/>
    </source>
</evidence>
<protein>
    <submittedName>
        <fullName evidence="2">Uncharacterized protein</fullName>
    </submittedName>
</protein>
<dbReference type="InParanoid" id="A0A165F0T7"/>
<keyword evidence="3" id="KW-1185">Reference proteome</keyword>
<accession>A0A165F0T7</accession>
<evidence type="ECO:0000313" key="2">
    <source>
        <dbReference type="EMBL" id="KZV88113.1"/>
    </source>
</evidence>
<sequence length="189" mass="20488">MSTTTTSTPCFVSMTDATLPPLHTLNLLPERIVPPCIPQLIAPKLLVDDSSHRAPFQHVPRNRSNSSSSSSSSAASDSYPSTPSLSSPTTSRSSSPRFRSRSPSVRLVPSAAEEANALLWIPDGNNARTSAVLLTGAAVSKHLRSLERERGRAHPYRVVFNRRMSTTLDANDIATLPLRRLRASSEESN</sequence>
<dbReference type="Proteomes" id="UP000077266">
    <property type="component" value="Unassembled WGS sequence"/>
</dbReference>
<dbReference type="EMBL" id="KV426107">
    <property type="protein sequence ID" value="KZV88113.1"/>
    <property type="molecule type" value="Genomic_DNA"/>
</dbReference>
<feature type="compositionally biased region" description="Low complexity" evidence="1">
    <location>
        <begin position="64"/>
        <end position="107"/>
    </location>
</feature>
<dbReference type="OrthoDB" id="10487674at2759"/>
<organism evidence="2 3">
    <name type="scientific">Exidia glandulosa HHB12029</name>
    <dbReference type="NCBI Taxonomy" id="1314781"/>
    <lineage>
        <taxon>Eukaryota</taxon>
        <taxon>Fungi</taxon>
        <taxon>Dikarya</taxon>
        <taxon>Basidiomycota</taxon>
        <taxon>Agaricomycotina</taxon>
        <taxon>Agaricomycetes</taxon>
        <taxon>Auriculariales</taxon>
        <taxon>Exidiaceae</taxon>
        <taxon>Exidia</taxon>
    </lineage>
</organism>
<name>A0A165F0T7_EXIGL</name>
<proteinExistence type="predicted"/>
<reference evidence="2 3" key="1">
    <citation type="journal article" date="2016" name="Mol. Biol. Evol.">
        <title>Comparative Genomics of Early-Diverging Mushroom-Forming Fungi Provides Insights into the Origins of Lignocellulose Decay Capabilities.</title>
        <authorList>
            <person name="Nagy L.G."/>
            <person name="Riley R."/>
            <person name="Tritt A."/>
            <person name="Adam C."/>
            <person name="Daum C."/>
            <person name="Floudas D."/>
            <person name="Sun H."/>
            <person name="Yadav J.S."/>
            <person name="Pangilinan J."/>
            <person name="Larsson K.H."/>
            <person name="Matsuura K."/>
            <person name="Barry K."/>
            <person name="Labutti K."/>
            <person name="Kuo R."/>
            <person name="Ohm R.A."/>
            <person name="Bhattacharya S.S."/>
            <person name="Shirouzu T."/>
            <person name="Yoshinaga Y."/>
            <person name="Martin F.M."/>
            <person name="Grigoriev I.V."/>
            <person name="Hibbett D.S."/>
        </authorList>
    </citation>
    <scope>NUCLEOTIDE SEQUENCE [LARGE SCALE GENOMIC DNA]</scope>
    <source>
        <strain evidence="2 3">HHB12029</strain>
    </source>
</reference>
<evidence type="ECO:0000313" key="3">
    <source>
        <dbReference type="Proteomes" id="UP000077266"/>
    </source>
</evidence>
<gene>
    <name evidence="2" type="ORF">EXIGLDRAFT_722968</name>
</gene>